<feature type="region of interest" description="Disordered" evidence="7">
    <location>
        <begin position="244"/>
        <end position="264"/>
    </location>
</feature>
<evidence type="ECO:0000313" key="11">
    <source>
        <dbReference type="EMBL" id="KAF2214674.1"/>
    </source>
</evidence>
<evidence type="ECO:0000256" key="7">
    <source>
        <dbReference type="SAM" id="MobiDB-lite"/>
    </source>
</evidence>
<dbReference type="PROSITE" id="PS50939">
    <property type="entry name" value="CYTOCHROME_B561"/>
    <property type="match status" value="1"/>
</dbReference>
<keyword evidence="6 8" id="KW-0472">Membrane</keyword>
<keyword evidence="12" id="KW-1185">Reference proteome</keyword>
<gene>
    <name evidence="11" type="ORF">CERZMDRAFT_57181</name>
</gene>
<dbReference type="PANTHER" id="PTHR47797">
    <property type="entry name" value="DEHYDROGENASE, PUTATIVE (AFU_ORTHOLOGUE AFUA_8G05805)-RELATED"/>
    <property type="match status" value="1"/>
</dbReference>
<dbReference type="EMBL" id="ML992667">
    <property type="protein sequence ID" value="KAF2214674.1"/>
    <property type="molecule type" value="Genomic_DNA"/>
</dbReference>
<feature type="transmembrane region" description="Helical" evidence="8">
    <location>
        <begin position="65"/>
        <end position="89"/>
    </location>
</feature>
<evidence type="ECO:0000256" key="1">
    <source>
        <dbReference type="ARBA" id="ARBA00004370"/>
    </source>
</evidence>
<dbReference type="Proteomes" id="UP000799539">
    <property type="component" value="Unassembled WGS sequence"/>
</dbReference>
<evidence type="ECO:0000313" key="12">
    <source>
        <dbReference type="Proteomes" id="UP000799539"/>
    </source>
</evidence>
<evidence type="ECO:0000256" key="4">
    <source>
        <dbReference type="ARBA" id="ARBA00022982"/>
    </source>
</evidence>
<accession>A0A6A6FMY4</accession>
<evidence type="ECO:0000256" key="2">
    <source>
        <dbReference type="ARBA" id="ARBA00022448"/>
    </source>
</evidence>
<feature type="domain" description="Cytochrome b561" evidence="10">
    <location>
        <begin position="32"/>
        <end position="232"/>
    </location>
</feature>
<comment type="subcellular location">
    <subcellularLocation>
        <location evidence="1">Membrane</location>
    </subcellularLocation>
</comment>
<dbReference type="GO" id="GO:0016020">
    <property type="term" value="C:membrane"/>
    <property type="evidence" value="ECO:0007669"/>
    <property type="project" value="UniProtKB-SubCell"/>
</dbReference>
<feature type="transmembrane region" description="Helical" evidence="8">
    <location>
        <begin position="170"/>
        <end position="193"/>
    </location>
</feature>
<evidence type="ECO:0000256" key="5">
    <source>
        <dbReference type="ARBA" id="ARBA00022989"/>
    </source>
</evidence>
<proteinExistence type="predicted"/>
<feature type="transmembrane region" description="Helical" evidence="8">
    <location>
        <begin position="133"/>
        <end position="158"/>
    </location>
</feature>
<dbReference type="CDD" id="cd08760">
    <property type="entry name" value="Cyt_b561_FRRS1_like"/>
    <property type="match status" value="1"/>
</dbReference>
<sequence length="264" mass="28991">MKPTIATVFLIACISTTHAWSGGPYYNGGSDGDSRNDDSDSSYSSNGYQGFGGQGFFSDSYSTKVIAHAVLATIAFGFLFPAGGILIRLASFRGLWVVHAVWQLLAYALYIAAFALGVYLVRTGPRNMLHDPHPIIGIVLLGLLFFQPFSGLLHHFLFRKHLRRTLWSYLHLWLGRIVVTLGIINGGLGLRLARRMPFGRPSDGAIIGYGVAAGFMWLLYVLSAIIGERRRSRVREQAVAQNPTSRKVYASSKTSSDANEGRYA</sequence>
<keyword evidence="5 8" id="KW-1133">Transmembrane helix</keyword>
<evidence type="ECO:0000256" key="6">
    <source>
        <dbReference type="ARBA" id="ARBA00023136"/>
    </source>
</evidence>
<keyword evidence="3 8" id="KW-0812">Transmembrane</keyword>
<name>A0A6A6FMY4_9PEZI</name>
<dbReference type="InterPro" id="IPR006593">
    <property type="entry name" value="Cyt_b561/ferric_Rdtase_TM"/>
</dbReference>
<feature type="chain" id="PRO_5025492926" description="Cytochrome b561 domain-containing protein" evidence="9">
    <location>
        <begin position="20"/>
        <end position="264"/>
    </location>
</feature>
<feature type="transmembrane region" description="Helical" evidence="8">
    <location>
        <begin position="101"/>
        <end position="121"/>
    </location>
</feature>
<evidence type="ECO:0000256" key="8">
    <source>
        <dbReference type="SAM" id="Phobius"/>
    </source>
</evidence>
<reference evidence="11" key="1">
    <citation type="journal article" date="2020" name="Stud. Mycol.">
        <title>101 Dothideomycetes genomes: a test case for predicting lifestyles and emergence of pathogens.</title>
        <authorList>
            <person name="Haridas S."/>
            <person name="Albert R."/>
            <person name="Binder M."/>
            <person name="Bloem J."/>
            <person name="Labutti K."/>
            <person name="Salamov A."/>
            <person name="Andreopoulos B."/>
            <person name="Baker S."/>
            <person name="Barry K."/>
            <person name="Bills G."/>
            <person name="Bluhm B."/>
            <person name="Cannon C."/>
            <person name="Castanera R."/>
            <person name="Culley D."/>
            <person name="Daum C."/>
            <person name="Ezra D."/>
            <person name="Gonzalez J."/>
            <person name="Henrissat B."/>
            <person name="Kuo A."/>
            <person name="Liang C."/>
            <person name="Lipzen A."/>
            <person name="Lutzoni F."/>
            <person name="Magnuson J."/>
            <person name="Mondo S."/>
            <person name="Nolan M."/>
            <person name="Ohm R."/>
            <person name="Pangilinan J."/>
            <person name="Park H.-J."/>
            <person name="Ramirez L."/>
            <person name="Alfaro M."/>
            <person name="Sun H."/>
            <person name="Tritt A."/>
            <person name="Yoshinaga Y."/>
            <person name="Zwiers L.-H."/>
            <person name="Turgeon B."/>
            <person name="Goodwin S."/>
            <person name="Spatafora J."/>
            <person name="Crous P."/>
            <person name="Grigoriev I."/>
        </authorList>
    </citation>
    <scope>NUCLEOTIDE SEQUENCE</scope>
    <source>
        <strain evidence="11">SCOH1-5</strain>
    </source>
</reference>
<feature type="signal peptide" evidence="9">
    <location>
        <begin position="1"/>
        <end position="19"/>
    </location>
</feature>
<evidence type="ECO:0000256" key="3">
    <source>
        <dbReference type="ARBA" id="ARBA00022692"/>
    </source>
</evidence>
<dbReference type="PANTHER" id="PTHR47797:SF1">
    <property type="entry name" value="CYTOCHROME B561 DOMAIN-CONTAINING PROTEIN-RELATED"/>
    <property type="match status" value="1"/>
</dbReference>
<protein>
    <recommendedName>
        <fullName evidence="10">Cytochrome b561 domain-containing protein</fullName>
    </recommendedName>
</protein>
<evidence type="ECO:0000256" key="9">
    <source>
        <dbReference type="SAM" id="SignalP"/>
    </source>
</evidence>
<feature type="transmembrane region" description="Helical" evidence="8">
    <location>
        <begin position="205"/>
        <end position="226"/>
    </location>
</feature>
<feature type="compositionally biased region" description="Polar residues" evidence="7">
    <location>
        <begin position="244"/>
        <end position="258"/>
    </location>
</feature>
<dbReference type="Gene3D" id="1.20.120.1770">
    <property type="match status" value="1"/>
</dbReference>
<dbReference type="AlphaFoldDB" id="A0A6A6FMY4"/>
<dbReference type="OrthoDB" id="19261at2759"/>
<keyword evidence="2" id="KW-0813">Transport</keyword>
<dbReference type="SMART" id="SM00665">
    <property type="entry name" value="B561"/>
    <property type="match status" value="1"/>
</dbReference>
<keyword evidence="4" id="KW-0249">Electron transport</keyword>
<keyword evidence="9" id="KW-0732">Signal</keyword>
<evidence type="ECO:0000259" key="10">
    <source>
        <dbReference type="PROSITE" id="PS50939"/>
    </source>
</evidence>
<organism evidence="11 12">
    <name type="scientific">Cercospora zeae-maydis SCOH1-5</name>
    <dbReference type="NCBI Taxonomy" id="717836"/>
    <lineage>
        <taxon>Eukaryota</taxon>
        <taxon>Fungi</taxon>
        <taxon>Dikarya</taxon>
        <taxon>Ascomycota</taxon>
        <taxon>Pezizomycotina</taxon>
        <taxon>Dothideomycetes</taxon>
        <taxon>Dothideomycetidae</taxon>
        <taxon>Mycosphaerellales</taxon>
        <taxon>Mycosphaerellaceae</taxon>
        <taxon>Cercospora</taxon>
    </lineage>
</organism>